<organism evidence="1 2">
    <name type="scientific">Quercus suber</name>
    <name type="common">Cork oak</name>
    <dbReference type="NCBI Taxonomy" id="58331"/>
    <lineage>
        <taxon>Eukaryota</taxon>
        <taxon>Viridiplantae</taxon>
        <taxon>Streptophyta</taxon>
        <taxon>Embryophyta</taxon>
        <taxon>Tracheophyta</taxon>
        <taxon>Spermatophyta</taxon>
        <taxon>Magnoliopsida</taxon>
        <taxon>eudicotyledons</taxon>
        <taxon>Gunneridae</taxon>
        <taxon>Pentapetalae</taxon>
        <taxon>rosids</taxon>
        <taxon>fabids</taxon>
        <taxon>Fagales</taxon>
        <taxon>Fagaceae</taxon>
        <taxon>Quercus</taxon>
    </lineage>
</organism>
<protein>
    <submittedName>
        <fullName evidence="1">Uncharacterized protein</fullName>
    </submittedName>
</protein>
<evidence type="ECO:0000313" key="1">
    <source>
        <dbReference type="EMBL" id="KAK7837956.1"/>
    </source>
</evidence>
<dbReference type="Proteomes" id="UP000237347">
    <property type="component" value="Unassembled WGS sequence"/>
</dbReference>
<keyword evidence="2" id="KW-1185">Reference proteome</keyword>
<gene>
    <name evidence="1" type="ORF">CFP56_020564</name>
</gene>
<proteinExistence type="predicted"/>
<evidence type="ECO:0000313" key="2">
    <source>
        <dbReference type="Proteomes" id="UP000237347"/>
    </source>
</evidence>
<accession>A0AAW0KHI4</accession>
<comment type="caution">
    <text evidence="1">The sequence shown here is derived from an EMBL/GenBank/DDBJ whole genome shotgun (WGS) entry which is preliminary data.</text>
</comment>
<dbReference type="EMBL" id="PKMF04000317">
    <property type="protein sequence ID" value="KAK7837956.1"/>
    <property type="molecule type" value="Genomic_DNA"/>
</dbReference>
<name>A0AAW0KHI4_QUESU</name>
<sequence length="78" mass="9232">MLSLFERRYYVMEINYNNYTIRMVHSGIQKDNYSSSPSYSLNVLSLCTFPSFLNSCISPLSQTLHVLKFYNKNLYQLM</sequence>
<reference evidence="1 2" key="1">
    <citation type="journal article" date="2018" name="Sci. Data">
        <title>The draft genome sequence of cork oak.</title>
        <authorList>
            <person name="Ramos A.M."/>
            <person name="Usie A."/>
            <person name="Barbosa P."/>
            <person name="Barros P.M."/>
            <person name="Capote T."/>
            <person name="Chaves I."/>
            <person name="Simoes F."/>
            <person name="Abreu I."/>
            <person name="Carrasquinho I."/>
            <person name="Faro C."/>
            <person name="Guimaraes J.B."/>
            <person name="Mendonca D."/>
            <person name="Nobrega F."/>
            <person name="Rodrigues L."/>
            <person name="Saibo N.J.M."/>
            <person name="Varela M.C."/>
            <person name="Egas C."/>
            <person name="Matos J."/>
            <person name="Miguel C.M."/>
            <person name="Oliveira M.M."/>
            <person name="Ricardo C.P."/>
            <person name="Goncalves S."/>
        </authorList>
    </citation>
    <scope>NUCLEOTIDE SEQUENCE [LARGE SCALE GENOMIC DNA]</scope>
    <source>
        <strain evidence="2">cv. HL8</strain>
    </source>
</reference>
<dbReference type="AlphaFoldDB" id="A0AAW0KHI4"/>